<dbReference type="PATRIC" id="fig|1423813.3.peg.2284"/>
<comment type="similarity">
    <text evidence="1">Belongs to the glycosyl hydrolase 25 family.</text>
</comment>
<reference evidence="4 5" key="1">
    <citation type="journal article" date="2015" name="Genome Announc.">
        <title>Expanding the biotechnology potential of lactobacilli through comparative genomics of 213 strains and associated genera.</title>
        <authorList>
            <person name="Sun Z."/>
            <person name="Harris H.M."/>
            <person name="McCann A."/>
            <person name="Guo C."/>
            <person name="Argimon S."/>
            <person name="Zhang W."/>
            <person name="Yang X."/>
            <person name="Jeffery I.B."/>
            <person name="Cooney J.C."/>
            <person name="Kagawa T.F."/>
            <person name="Liu W."/>
            <person name="Song Y."/>
            <person name="Salvetti E."/>
            <person name="Wrobel A."/>
            <person name="Rasinkangas P."/>
            <person name="Parkhill J."/>
            <person name="Rea M.C."/>
            <person name="O'Sullivan O."/>
            <person name="Ritari J."/>
            <person name="Douillard F.P."/>
            <person name="Paul Ross R."/>
            <person name="Yang R."/>
            <person name="Briner A.E."/>
            <person name="Felis G.E."/>
            <person name="de Vos W.M."/>
            <person name="Barrangou R."/>
            <person name="Klaenhammer T.R."/>
            <person name="Caufield P.W."/>
            <person name="Cui Y."/>
            <person name="Zhang H."/>
            <person name="O'Toole P.W."/>
        </authorList>
    </citation>
    <scope>NUCLEOTIDE SEQUENCE [LARGE SCALE GENOMIC DNA]</scope>
    <source>
        <strain evidence="4 5">DSM 20634</strain>
    </source>
</reference>
<dbReference type="Proteomes" id="UP000051733">
    <property type="component" value="Unassembled WGS sequence"/>
</dbReference>
<proteinExistence type="inferred from homology"/>
<dbReference type="InterPro" id="IPR010572">
    <property type="entry name" value="Tail_dom"/>
</dbReference>
<dbReference type="PANTHER" id="PTHR34135:SF1">
    <property type="entry name" value="GLYCOSYL HYDROLASE FAMILY 25"/>
    <property type="match status" value="1"/>
</dbReference>
<dbReference type="GO" id="GO:0009253">
    <property type="term" value="P:peptidoglycan catabolic process"/>
    <property type="evidence" value="ECO:0007669"/>
    <property type="project" value="InterPro"/>
</dbReference>
<dbReference type="Pfam" id="PF06605">
    <property type="entry name" value="Prophage_tail"/>
    <property type="match status" value="1"/>
</dbReference>
<feature type="coiled-coil region" evidence="2">
    <location>
        <begin position="388"/>
        <end position="433"/>
    </location>
</feature>
<evidence type="ECO:0000313" key="5">
    <source>
        <dbReference type="Proteomes" id="UP000051733"/>
    </source>
</evidence>
<dbReference type="InterPro" id="IPR007119">
    <property type="entry name" value="Phage_tail_spike_N"/>
</dbReference>
<dbReference type="GO" id="GO:0016998">
    <property type="term" value="P:cell wall macromolecule catabolic process"/>
    <property type="evidence" value="ECO:0007669"/>
    <property type="project" value="InterPro"/>
</dbReference>
<dbReference type="AlphaFoldDB" id="A0A0R2A451"/>
<dbReference type="Gene3D" id="3.20.20.80">
    <property type="entry name" value="Glycosidases"/>
    <property type="match status" value="1"/>
</dbReference>
<keyword evidence="5" id="KW-1185">Reference proteome</keyword>
<dbReference type="GO" id="GO:0016052">
    <property type="term" value="P:carbohydrate catabolic process"/>
    <property type="evidence" value="ECO:0007669"/>
    <property type="project" value="TreeGrafter"/>
</dbReference>
<gene>
    <name evidence="4" type="ORF">FC26_GL002242</name>
</gene>
<dbReference type="InterPro" id="IPR017853">
    <property type="entry name" value="GH"/>
</dbReference>
<evidence type="ECO:0000256" key="2">
    <source>
        <dbReference type="SAM" id="Coils"/>
    </source>
</evidence>
<organism evidence="4 5">
    <name type="scientific">Paucilactobacillus vaccinostercus DSM 20634</name>
    <dbReference type="NCBI Taxonomy" id="1423813"/>
    <lineage>
        <taxon>Bacteria</taxon>
        <taxon>Bacillati</taxon>
        <taxon>Bacillota</taxon>
        <taxon>Bacilli</taxon>
        <taxon>Lactobacillales</taxon>
        <taxon>Lactobacillaceae</taxon>
        <taxon>Paucilactobacillus</taxon>
    </lineage>
</organism>
<evidence type="ECO:0000256" key="1">
    <source>
        <dbReference type="ARBA" id="ARBA00010646"/>
    </source>
</evidence>
<dbReference type="SUPFAM" id="SSF51445">
    <property type="entry name" value="(Trans)glycosidases"/>
    <property type="match status" value="1"/>
</dbReference>
<name>A0A0R2A451_9LACO</name>
<dbReference type="EMBL" id="AYYY01000043">
    <property type="protein sequence ID" value="KRM61026.1"/>
    <property type="molecule type" value="Genomic_DNA"/>
</dbReference>
<dbReference type="PROSITE" id="PS51904">
    <property type="entry name" value="GLYCOSYL_HYDROL_F25_2"/>
    <property type="match status" value="1"/>
</dbReference>
<dbReference type="CDD" id="cd06523">
    <property type="entry name" value="GH25_PlyB-like"/>
    <property type="match status" value="1"/>
</dbReference>
<dbReference type="GO" id="GO:0003796">
    <property type="term" value="F:lysozyme activity"/>
    <property type="evidence" value="ECO:0007669"/>
    <property type="project" value="InterPro"/>
</dbReference>
<feature type="domain" description="Tail spike" evidence="3">
    <location>
        <begin position="117"/>
        <end position="367"/>
    </location>
</feature>
<sequence length="642" mass="71394">MVSHGYRVTIRQGWDGEEHVIHSERTDKFRLLMCQVTKDVSAYDSLEIQITPDQPQYANFHQFTTFVKVTRPDLQKTIFEGRVITPDDQMDTGGSIFNDVICEGLEGFLHDSVQPFAEFHNTTPKDFLQTIITNHNNQVDDYKRIKLGTVTVTNSTDNVYRFLEDDKDTYDNITDKLINSLGGEIRVRHESDGLYLDYEPQIGGQSIQKIELGKNLLSLQRSVDALTFYTALKPLGATQEPETTDDNTDTTDVSYPRLTIGGDGLIRNEALIAKFGLIVKANDWDDVTTQAVLKTKGQAMMDAQKNLKTQIQLTYVDLSHINKDLDSFNNGDTVELVSRIQGIDLVERITGMVIDCVNIASSTMTIGEDDMNQSSYEAMNLAQANAANETLAKMINAQAQQLAEIKANSNTQYEELAKKNAQLQAAIEQLEGKTSVGGVIIDVSEFQYTIDWTAVVKAGLALAVIRVQHGTSHEDLTYKANISAAIDAGANYAVYAYNAAISVEDAKTEATNFYNRAQAAIGDGKQPRFWMIDVEEKTMTDMRSCISAYMDQLNSLGVPDNKIVLYIANHLYDSFNLDVSRAGAVWIPSYGQNDGTVAGSTKPTHPYDLWQYTSKGHIAGITQNTVDLSTDPSDRFKTNYLE</sequence>
<accession>A0A0R2A451</accession>
<protein>
    <recommendedName>
        <fullName evidence="3">Tail spike domain-containing protein</fullName>
    </recommendedName>
</protein>
<dbReference type="RefSeq" id="WP_057779445.1">
    <property type="nucleotide sequence ID" value="NZ_AYYY01000043.1"/>
</dbReference>
<evidence type="ECO:0000313" key="4">
    <source>
        <dbReference type="EMBL" id="KRM61026.1"/>
    </source>
</evidence>
<keyword evidence="2" id="KW-0175">Coiled coil</keyword>
<evidence type="ECO:0000259" key="3">
    <source>
        <dbReference type="Pfam" id="PF06605"/>
    </source>
</evidence>
<dbReference type="InterPro" id="IPR002053">
    <property type="entry name" value="Glyco_hydro_25"/>
</dbReference>
<dbReference type="Pfam" id="PF01183">
    <property type="entry name" value="Glyco_hydro_25"/>
    <property type="match status" value="1"/>
</dbReference>
<comment type="caution">
    <text evidence="4">The sequence shown here is derived from an EMBL/GenBank/DDBJ whole genome shotgun (WGS) entry which is preliminary data.</text>
</comment>
<dbReference type="NCBIfam" id="TIGR01665">
    <property type="entry name" value="put_anti_recept"/>
    <property type="match status" value="1"/>
</dbReference>
<dbReference type="STRING" id="1423813.FC26_GL002242"/>
<dbReference type="PANTHER" id="PTHR34135">
    <property type="entry name" value="LYSOZYME"/>
    <property type="match status" value="1"/>
</dbReference>